<keyword evidence="2" id="KW-1185">Reference proteome</keyword>
<evidence type="ECO:0000313" key="2">
    <source>
        <dbReference type="Proteomes" id="UP001179363"/>
    </source>
</evidence>
<sequence length="149" mass="17108">MQYFYACESEGRSLCCVNIDTAVSIKFVNAEGRNLFDPEEGIYTAADVNIFYKKAGEWKAYYNGNMDASKGFSIIEIEDESYLQIFPSDNIIDNSYSETKLEFSNGDQDILKVAFNLSDNNTLAKKVWYNEILKYEVPDGTRYFTILKE</sequence>
<accession>A0ABS9EKY1</accession>
<comment type="caution">
    <text evidence="1">The sequence shown here is derived from an EMBL/GenBank/DDBJ whole genome shotgun (WGS) entry which is preliminary data.</text>
</comment>
<gene>
    <name evidence="1" type="ORF">L1I30_12515</name>
</gene>
<organism evidence="1 2">
    <name type="scientific">Gillisia lutea</name>
    <dbReference type="NCBI Taxonomy" id="2909668"/>
    <lineage>
        <taxon>Bacteria</taxon>
        <taxon>Pseudomonadati</taxon>
        <taxon>Bacteroidota</taxon>
        <taxon>Flavobacteriia</taxon>
        <taxon>Flavobacteriales</taxon>
        <taxon>Flavobacteriaceae</taxon>
        <taxon>Gillisia</taxon>
    </lineage>
</organism>
<evidence type="ECO:0000313" key="1">
    <source>
        <dbReference type="EMBL" id="MCF4102494.1"/>
    </source>
</evidence>
<proteinExistence type="predicted"/>
<protein>
    <submittedName>
        <fullName evidence="1">Uncharacterized protein</fullName>
    </submittedName>
</protein>
<dbReference type="EMBL" id="JAKGTH010000010">
    <property type="protein sequence ID" value="MCF4102494.1"/>
    <property type="molecule type" value="Genomic_DNA"/>
</dbReference>
<dbReference type="RefSeq" id="WP_236134633.1">
    <property type="nucleotide sequence ID" value="NZ_JAKGTH010000010.1"/>
</dbReference>
<name>A0ABS9EKY1_9FLAO</name>
<reference evidence="1" key="1">
    <citation type="submission" date="2022-01" db="EMBL/GenBank/DDBJ databases">
        <title>Gillisia lutea sp. nov., isolated from marine plastic residues from the Malvarosa beach (Valencia, Spain).</title>
        <authorList>
            <person name="Vidal-Verdu A."/>
            <person name="Molina-Menor E."/>
            <person name="Satari L."/>
            <person name="Pascual J."/>
            <person name="Pereto J."/>
            <person name="Porcar M."/>
        </authorList>
    </citation>
    <scope>NUCLEOTIDE SEQUENCE</scope>
    <source>
        <strain evidence="1">M10.2A</strain>
    </source>
</reference>
<dbReference type="Proteomes" id="UP001179363">
    <property type="component" value="Unassembled WGS sequence"/>
</dbReference>